<organism evidence="5 6">
    <name type="scientific">Muntiacus reevesi</name>
    <name type="common">Reeves' muntjac</name>
    <name type="synonym">Cervus reevesi</name>
    <dbReference type="NCBI Taxonomy" id="9886"/>
    <lineage>
        <taxon>Eukaryota</taxon>
        <taxon>Metazoa</taxon>
        <taxon>Chordata</taxon>
        <taxon>Craniata</taxon>
        <taxon>Vertebrata</taxon>
        <taxon>Euteleostomi</taxon>
        <taxon>Mammalia</taxon>
        <taxon>Eutheria</taxon>
        <taxon>Laurasiatheria</taxon>
        <taxon>Artiodactyla</taxon>
        <taxon>Ruminantia</taxon>
        <taxon>Pecora</taxon>
        <taxon>Cervidae</taxon>
        <taxon>Muntiacinae</taxon>
        <taxon>Muntiacus</taxon>
    </lineage>
</organism>
<comment type="caution">
    <text evidence="5">The sequence shown here is derived from an EMBL/GenBank/DDBJ whole genome shotgun (WGS) entry which is preliminary data.</text>
</comment>
<evidence type="ECO:0000256" key="2">
    <source>
        <dbReference type="SAM" id="Coils"/>
    </source>
</evidence>
<name>A0A5J5N753_MUNRE</name>
<dbReference type="Gene3D" id="1.20.5.370">
    <property type="match status" value="1"/>
</dbReference>
<protein>
    <recommendedName>
        <fullName evidence="4">XRCC4 coiled-coil domain-containing protein</fullName>
    </recommendedName>
</protein>
<dbReference type="InterPro" id="IPR014751">
    <property type="entry name" value="XRCC4-like_C"/>
</dbReference>
<evidence type="ECO:0000256" key="1">
    <source>
        <dbReference type="ARBA" id="ARBA00023203"/>
    </source>
</evidence>
<reference evidence="5 6" key="1">
    <citation type="submission" date="2019-06" db="EMBL/GenBank/DDBJ databases">
        <title>Discovery of a novel chromosome fission-fusion reversal in muntjac.</title>
        <authorList>
            <person name="Mudd A.B."/>
            <person name="Bredeson J.V."/>
            <person name="Baum R."/>
            <person name="Hockemeyer D."/>
            <person name="Rokhsar D.S."/>
        </authorList>
    </citation>
    <scope>NUCLEOTIDE SEQUENCE [LARGE SCALE GENOMIC DNA]</scope>
    <source>
        <strain evidence="5">UCam_UCB_Mr</strain>
        <tissue evidence="5">Fibroblast cell line</tissue>
    </source>
</reference>
<feature type="compositionally biased region" description="Polar residues" evidence="3">
    <location>
        <begin position="156"/>
        <end position="169"/>
    </location>
</feature>
<evidence type="ECO:0000313" key="5">
    <source>
        <dbReference type="EMBL" id="KAB0388366.1"/>
    </source>
</evidence>
<dbReference type="EMBL" id="VCEB01000001">
    <property type="protein sequence ID" value="KAB0388366.1"/>
    <property type="molecule type" value="Genomic_DNA"/>
</dbReference>
<evidence type="ECO:0000259" key="4">
    <source>
        <dbReference type="Pfam" id="PF21924"/>
    </source>
</evidence>
<keyword evidence="2" id="KW-0175">Coiled coil</keyword>
<dbReference type="GO" id="GO:0032807">
    <property type="term" value="C:DNA ligase IV complex"/>
    <property type="evidence" value="ECO:0007669"/>
    <property type="project" value="TreeGrafter"/>
</dbReference>
<keyword evidence="6" id="KW-1185">Reference proteome</keyword>
<dbReference type="GO" id="GO:0010165">
    <property type="term" value="P:response to X-ray"/>
    <property type="evidence" value="ECO:0007669"/>
    <property type="project" value="TreeGrafter"/>
</dbReference>
<evidence type="ECO:0000256" key="3">
    <source>
        <dbReference type="SAM" id="MobiDB-lite"/>
    </source>
</evidence>
<feature type="coiled-coil region" evidence="2">
    <location>
        <begin position="102"/>
        <end position="132"/>
    </location>
</feature>
<proteinExistence type="predicted"/>
<evidence type="ECO:0000313" key="6">
    <source>
        <dbReference type="Proteomes" id="UP000326062"/>
    </source>
</evidence>
<dbReference type="PANTHER" id="PTHR28559:SF1">
    <property type="entry name" value="DNA REPAIR PROTEIN XRCC4"/>
    <property type="match status" value="1"/>
</dbReference>
<dbReference type="GO" id="GO:0003779">
    <property type="term" value="F:actin binding"/>
    <property type="evidence" value="ECO:0007669"/>
    <property type="project" value="UniProtKB-KW"/>
</dbReference>
<dbReference type="AlphaFoldDB" id="A0A5J5N753"/>
<feature type="non-terminal residue" evidence="5">
    <location>
        <position position="1"/>
    </location>
</feature>
<dbReference type="Pfam" id="PF21924">
    <property type="entry name" value="XRCC4_CC"/>
    <property type="match status" value="1"/>
</dbReference>
<keyword evidence="1" id="KW-0009">Actin-binding</keyword>
<dbReference type="InterPro" id="IPR010585">
    <property type="entry name" value="DNA_repair_prot_XRCC4"/>
</dbReference>
<dbReference type="GO" id="GO:0003677">
    <property type="term" value="F:DNA binding"/>
    <property type="evidence" value="ECO:0007669"/>
    <property type="project" value="InterPro"/>
</dbReference>
<dbReference type="GO" id="GO:0005958">
    <property type="term" value="C:DNA-dependent protein kinase-DNA ligase 4 complex"/>
    <property type="evidence" value="ECO:0007669"/>
    <property type="project" value="TreeGrafter"/>
</dbReference>
<dbReference type="GO" id="GO:0033152">
    <property type="term" value="P:immunoglobulin V(D)J recombination"/>
    <property type="evidence" value="ECO:0007669"/>
    <property type="project" value="TreeGrafter"/>
</dbReference>
<dbReference type="InterPro" id="IPR053962">
    <property type="entry name" value="XRCC4_CC"/>
</dbReference>
<sequence>YNFNCHLKSYFSYNNSNRIIMCCFRLGSFNLEKIASPAEVIRELICHCLDTIAESQAKNEHLQKENERLLRDWNDVQGRFEKCVSAKEAVETDLYKRFILVLNEKKAKIRSLHKLLNEVQELEKNIEHKMETPTCSEMTTHRDAIYDESTDEDSEIPSSPSVLTPGNKSTCGKIMPGRKSMYREIGGTTNLGETVRGKSAPQLFSRELDIKIWTLGEGSLLTYK</sequence>
<accession>A0A5J5N753</accession>
<dbReference type="PANTHER" id="PTHR28559">
    <property type="entry name" value="DNA REPAIR PROTEIN XRCC4"/>
    <property type="match status" value="1"/>
</dbReference>
<feature type="domain" description="XRCC4 coiled-coil" evidence="4">
    <location>
        <begin position="36"/>
        <end position="112"/>
    </location>
</feature>
<dbReference type="GO" id="GO:0006303">
    <property type="term" value="P:double-strand break repair via nonhomologous end joining"/>
    <property type="evidence" value="ECO:0007669"/>
    <property type="project" value="TreeGrafter"/>
</dbReference>
<dbReference type="Proteomes" id="UP000326062">
    <property type="component" value="Chromosome 1"/>
</dbReference>
<gene>
    <name evidence="5" type="ORF">FD755_003322</name>
</gene>
<dbReference type="SUPFAM" id="SSF58022">
    <property type="entry name" value="XRCC4, C-terminal oligomerization domain"/>
    <property type="match status" value="1"/>
</dbReference>
<feature type="region of interest" description="Disordered" evidence="3">
    <location>
        <begin position="148"/>
        <end position="169"/>
    </location>
</feature>
<dbReference type="FunFam" id="1.20.5.370:FF:000011">
    <property type="entry name" value="DNA repair protein XRCC4 isoform X2"/>
    <property type="match status" value="1"/>
</dbReference>